<feature type="domain" description="RecA family profile 1" evidence="7">
    <location>
        <begin position="93"/>
        <end position="252"/>
    </location>
</feature>
<dbReference type="PANTHER" id="PTHR45900">
    <property type="entry name" value="RECA"/>
    <property type="match status" value="1"/>
</dbReference>
<dbReference type="Proteomes" id="UP000327439">
    <property type="component" value="Chromosome A11"/>
</dbReference>
<evidence type="ECO:0000256" key="2">
    <source>
        <dbReference type="ARBA" id="ARBA00022741"/>
    </source>
</evidence>
<evidence type="ECO:0000313" key="10">
    <source>
        <dbReference type="Proteomes" id="UP000327439"/>
    </source>
</evidence>
<dbReference type="GO" id="GO:0006310">
    <property type="term" value="P:DNA recombination"/>
    <property type="evidence" value="ECO:0007669"/>
    <property type="project" value="UniProtKB-KW"/>
</dbReference>
<dbReference type="PRINTS" id="PR00142">
    <property type="entry name" value="RECA"/>
</dbReference>
<dbReference type="NCBIfam" id="TIGR02012">
    <property type="entry name" value="tigrfam_recA"/>
    <property type="match status" value="1"/>
</dbReference>
<evidence type="ECO:0000256" key="3">
    <source>
        <dbReference type="ARBA" id="ARBA00022840"/>
    </source>
</evidence>
<dbReference type="InterPro" id="IPR020587">
    <property type="entry name" value="RecA_monomer-monomer_interface"/>
</dbReference>
<dbReference type="InterPro" id="IPR027417">
    <property type="entry name" value="P-loop_NTPase"/>
</dbReference>
<comment type="similarity">
    <text evidence="1 6">Belongs to the RecA family.</text>
</comment>
<dbReference type="EMBL" id="CM018212">
    <property type="protein sequence ID" value="KAB2059881.1"/>
    <property type="molecule type" value="Genomic_DNA"/>
</dbReference>
<evidence type="ECO:0000256" key="4">
    <source>
        <dbReference type="ARBA" id="ARBA00023125"/>
    </source>
</evidence>
<dbReference type="GO" id="GO:0140664">
    <property type="term" value="F:ATP-dependent DNA damage sensor activity"/>
    <property type="evidence" value="ECO:0007669"/>
    <property type="project" value="InterPro"/>
</dbReference>
<reference evidence="10" key="1">
    <citation type="journal article" date="2020" name="Nat. Genet.">
        <title>Genomic diversifications of five Gossypium allopolyploid species and their impact on cotton improvement.</title>
        <authorList>
            <person name="Chen Z.J."/>
            <person name="Sreedasyam A."/>
            <person name="Ando A."/>
            <person name="Song Q."/>
            <person name="De Santiago L.M."/>
            <person name="Hulse-Kemp A.M."/>
            <person name="Ding M."/>
            <person name="Ye W."/>
            <person name="Kirkbride R.C."/>
            <person name="Jenkins J."/>
            <person name="Plott C."/>
            <person name="Lovell J."/>
            <person name="Lin Y.M."/>
            <person name="Vaughn R."/>
            <person name="Liu B."/>
            <person name="Simpson S."/>
            <person name="Scheffler B.E."/>
            <person name="Wen L."/>
            <person name="Saski C.A."/>
            <person name="Grover C.E."/>
            <person name="Hu G."/>
            <person name="Conover J.L."/>
            <person name="Carlson J.W."/>
            <person name="Shu S."/>
            <person name="Boston L.B."/>
            <person name="Williams M."/>
            <person name="Peterson D.G."/>
            <person name="McGee K."/>
            <person name="Jones D.C."/>
            <person name="Wendel J.F."/>
            <person name="Stelly D.M."/>
            <person name="Grimwood J."/>
            <person name="Schmutz J."/>
        </authorList>
    </citation>
    <scope>NUCLEOTIDE SEQUENCE [LARGE SCALE GENOMIC DNA]</scope>
    <source>
        <strain evidence="10">cv. 3-79</strain>
    </source>
</reference>
<gene>
    <name evidence="9" type="ORF">ES319_A11G337900v1</name>
</gene>
<dbReference type="OrthoDB" id="5957327at2759"/>
<sequence>MAISFNSIVLNAVSKSPRLFPKFTRRDAITFVGASTRNISSVGDASEFQFDEFRDDNKEIKKDGALRDALSQLSGDFGRESMLSLQRFFRSRHTPVISTGSLKLDLALGIGGLPKGRMVEIYGREASGKTTLALHIIKEAQKRGGYCAYFDVENAMDPSLAEAIGVNTQNLLISLPDCAENLLCAVDTLTKSGSVDVIVVDSVAALVPQCEIDGSIGDNKRDVQARIMTQALRKISSSLCRSNTLILFLNQVRYNSKQSQAFGHMDEVTCGGNALKFYSAIRLRMIRTGLLKNEDKVTGLGVCVQVVKNKLAPVMQKAELGIQFGRGFCRESEVLELACEYGIINKEGSNYYIEGKIFSGKQEAERYLAEKDGVLENIAMALRTILFERKM</sequence>
<dbReference type="SUPFAM" id="SSF54752">
    <property type="entry name" value="RecA protein, C-terminal domain"/>
    <property type="match status" value="1"/>
</dbReference>
<dbReference type="GO" id="GO:0003697">
    <property type="term" value="F:single-stranded DNA binding"/>
    <property type="evidence" value="ECO:0007669"/>
    <property type="project" value="InterPro"/>
</dbReference>
<keyword evidence="2 6" id="KW-0547">Nucleotide-binding</keyword>
<dbReference type="Pfam" id="PF21096">
    <property type="entry name" value="RecA_C"/>
    <property type="match status" value="1"/>
</dbReference>
<dbReference type="InterPro" id="IPR023400">
    <property type="entry name" value="RecA_C_sf"/>
</dbReference>
<name>A0A5J5TXY6_GOSBA</name>
<dbReference type="CDD" id="cd00983">
    <property type="entry name" value="RecA"/>
    <property type="match status" value="1"/>
</dbReference>
<keyword evidence="5" id="KW-0233">DNA recombination</keyword>
<keyword evidence="4" id="KW-0238">DNA-binding</keyword>
<evidence type="ECO:0000259" key="8">
    <source>
        <dbReference type="PROSITE" id="PS50163"/>
    </source>
</evidence>
<dbReference type="PANTHER" id="PTHR45900:SF4">
    <property type="entry name" value="DNA REPAIR PROTEIN RECA HOMOLOG 2, MITOCHONDRIAL"/>
    <property type="match status" value="1"/>
</dbReference>
<evidence type="ECO:0000313" key="9">
    <source>
        <dbReference type="EMBL" id="KAB2059881.1"/>
    </source>
</evidence>
<dbReference type="PROSITE" id="PS50162">
    <property type="entry name" value="RECA_2"/>
    <property type="match status" value="1"/>
</dbReference>
<evidence type="ECO:0000259" key="7">
    <source>
        <dbReference type="PROSITE" id="PS50162"/>
    </source>
</evidence>
<dbReference type="AlphaFoldDB" id="A0A5J5TXY6"/>
<organism evidence="9 10">
    <name type="scientific">Gossypium barbadense</name>
    <name type="common">Sea Island cotton</name>
    <name type="synonym">Hibiscus barbadensis</name>
    <dbReference type="NCBI Taxonomy" id="3634"/>
    <lineage>
        <taxon>Eukaryota</taxon>
        <taxon>Viridiplantae</taxon>
        <taxon>Streptophyta</taxon>
        <taxon>Embryophyta</taxon>
        <taxon>Tracheophyta</taxon>
        <taxon>Spermatophyta</taxon>
        <taxon>Magnoliopsida</taxon>
        <taxon>eudicotyledons</taxon>
        <taxon>Gunneridae</taxon>
        <taxon>Pentapetalae</taxon>
        <taxon>rosids</taxon>
        <taxon>malvids</taxon>
        <taxon>Malvales</taxon>
        <taxon>Malvaceae</taxon>
        <taxon>Malvoideae</taxon>
        <taxon>Gossypium</taxon>
    </lineage>
</organism>
<keyword evidence="3 6" id="KW-0067">ATP-binding</keyword>
<dbReference type="GO" id="GO:0005524">
    <property type="term" value="F:ATP binding"/>
    <property type="evidence" value="ECO:0007669"/>
    <property type="project" value="UniProtKB-KW"/>
</dbReference>
<keyword evidence="10" id="KW-1185">Reference proteome</keyword>
<evidence type="ECO:0000256" key="1">
    <source>
        <dbReference type="ARBA" id="ARBA00009391"/>
    </source>
</evidence>
<evidence type="ECO:0008006" key="11">
    <source>
        <dbReference type="Google" id="ProtNLM"/>
    </source>
</evidence>
<dbReference type="InterPro" id="IPR049261">
    <property type="entry name" value="RecA-like_C"/>
</dbReference>
<dbReference type="InterPro" id="IPR020584">
    <property type="entry name" value="DNA_recomb/repair_RecA_CS"/>
</dbReference>
<evidence type="ECO:0000256" key="6">
    <source>
        <dbReference type="RuleBase" id="RU003422"/>
    </source>
</evidence>
<protein>
    <recommendedName>
        <fullName evidence="11">RecA family profile 2 domain-containing protein</fullName>
    </recommendedName>
</protein>
<dbReference type="SUPFAM" id="SSF52540">
    <property type="entry name" value="P-loop containing nucleoside triphosphate hydrolases"/>
    <property type="match status" value="1"/>
</dbReference>
<dbReference type="GO" id="GO:0006281">
    <property type="term" value="P:DNA repair"/>
    <property type="evidence" value="ECO:0007669"/>
    <property type="project" value="InterPro"/>
</dbReference>
<accession>A0A5J5TXY6</accession>
<dbReference type="InterPro" id="IPR013765">
    <property type="entry name" value="DNA_recomb/repair_RecA"/>
</dbReference>
<dbReference type="InterPro" id="IPR049428">
    <property type="entry name" value="RecA-like_N"/>
</dbReference>
<dbReference type="Gene3D" id="3.40.50.300">
    <property type="entry name" value="P-loop containing nucleotide triphosphate hydrolases"/>
    <property type="match status" value="1"/>
</dbReference>
<dbReference type="PROSITE" id="PS50163">
    <property type="entry name" value="RECA_3"/>
    <property type="match status" value="1"/>
</dbReference>
<proteinExistence type="inferred from homology"/>
<dbReference type="Pfam" id="PF00154">
    <property type="entry name" value="RecA_N"/>
    <property type="match status" value="1"/>
</dbReference>
<evidence type="ECO:0000256" key="5">
    <source>
        <dbReference type="ARBA" id="ARBA00023172"/>
    </source>
</evidence>
<dbReference type="PROSITE" id="PS00321">
    <property type="entry name" value="RECA_1"/>
    <property type="match status" value="1"/>
</dbReference>
<feature type="domain" description="RecA family profile 2" evidence="8">
    <location>
        <begin position="259"/>
        <end position="333"/>
    </location>
</feature>
<dbReference type="InterPro" id="IPR020588">
    <property type="entry name" value="RecA_ATP-bd"/>
</dbReference>